<sequence length="299" mass="32120">MVPRRFLLGPPSGIDVADMQRADDASARGLVPGKSNGPKSLGDVSRSKGKGKVDPVDKKAEKKRIAAKAKADLEAGRIPSFRIGGTCEVLPSKALVAQSLGVTPPASLPVTLDSAVIPPCPAVRRAADVPHLPAPRDSLTPSSRPASELSSESSLSKRRQDRLREERDGARHRADEIASGSSARSARYSSRLERIHSYLIALHAQEEVKAQLCYRCGARISLEKMVEAEYELLPGLLENYANEEKEYLAKVESLTTDSLGDDILFSTPPPPPTSPPRDVSSQVPEGISENGSFLSPQDN</sequence>
<feature type="compositionally biased region" description="Basic and acidic residues" evidence="1">
    <location>
        <begin position="162"/>
        <end position="176"/>
    </location>
</feature>
<reference evidence="3" key="1">
    <citation type="journal article" date="2015" name="Nat. Plants">
        <title>Genome expansion of Arabis alpina linked with retrotransposition and reduced symmetric DNA methylation.</title>
        <authorList>
            <person name="Willing E.M."/>
            <person name="Rawat V."/>
            <person name="Mandakova T."/>
            <person name="Maumus F."/>
            <person name="James G.V."/>
            <person name="Nordstroem K.J."/>
            <person name="Becker C."/>
            <person name="Warthmann N."/>
            <person name="Chica C."/>
            <person name="Szarzynska B."/>
            <person name="Zytnicki M."/>
            <person name="Albani M.C."/>
            <person name="Kiefer C."/>
            <person name="Bergonzi S."/>
            <person name="Castaings L."/>
            <person name="Mateos J.L."/>
            <person name="Berns M.C."/>
            <person name="Bujdoso N."/>
            <person name="Piofczyk T."/>
            <person name="de Lorenzo L."/>
            <person name="Barrero-Sicilia C."/>
            <person name="Mateos I."/>
            <person name="Piednoel M."/>
            <person name="Hagmann J."/>
            <person name="Chen-Min-Tao R."/>
            <person name="Iglesias-Fernandez R."/>
            <person name="Schuster S.C."/>
            <person name="Alonso-Blanco C."/>
            <person name="Roudier F."/>
            <person name="Carbonero P."/>
            <person name="Paz-Ares J."/>
            <person name="Davis S.J."/>
            <person name="Pecinka A."/>
            <person name="Quesneville H."/>
            <person name="Colot V."/>
            <person name="Lysak M.A."/>
            <person name="Weigel D."/>
            <person name="Coupland G."/>
            <person name="Schneeberger K."/>
        </authorList>
    </citation>
    <scope>NUCLEOTIDE SEQUENCE [LARGE SCALE GENOMIC DNA]</scope>
    <source>
        <strain evidence="3">cv. Pajares</strain>
    </source>
</reference>
<accession>A0A087GN37</accession>
<feature type="region of interest" description="Disordered" evidence="1">
    <location>
        <begin position="131"/>
        <end position="183"/>
    </location>
</feature>
<dbReference type="Gramene" id="KFK31289">
    <property type="protein sequence ID" value="KFK31289"/>
    <property type="gene ID" value="AALP_AA6G093200"/>
</dbReference>
<evidence type="ECO:0000256" key="1">
    <source>
        <dbReference type="SAM" id="MobiDB-lite"/>
    </source>
</evidence>
<feature type="compositionally biased region" description="Basic and acidic residues" evidence="1">
    <location>
        <begin position="51"/>
        <end position="62"/>
    </location>
</feature>
<protein>
    <submittedName>
        <fullName evidence="2">Uncharacterized protein</fullName>
    </submittedName>
</protein>
<feature type="compositionally biased region" description="Polar residues" evidence="1">
    <location>
        <begin position="279"/>
        <end position="299"/>
    </location>
</feature>
<feature type="compositionally biased region" description="Low complexity" evidence="1">
    <location>
        <begin position="141"/>
        <end position="154"/>
    </location>
</feature>
<evidence type="ECO:0000313" key="3">
    <source>
        <dbReference type="Proteomes" id="UP000029120"/>
    </source>
</evidence>
<name>A0A087GN37_ARAAL</name>
<feature type="region of interest" description="Disordered" evidence="1">
    <location>
        <begin position="1"/>
        <end position="62"/>
    </location>
</feature>
<dbReference type="Proteomes" id="UP000029120">
    <property type="component" value="Chromosome 6"/>
</dbReference>
<keyword evidence="3" id="KW-1185">Reference proteome</keyword>
<dbReference type="EMBL" id="CM002874">
    <property type="protein sequence ID" value="KFK31289.1"/>
    <property type="molecule type" value="Genomic_DNA"/>
</dbReference>
<evidence type="ECO:0000313" key="2">
    <source>
        <dbReference type="EMBL" id="KFK31289.1"/>
    </source>
</evidence>
<proteinExistence type="predicted"/>
<feature type="region of interest" description="Disordered" evidence="1">
    <location>
        <begin position="259"/>
        <end position="299"/>
    </location>
</feature>
<dbReference type="AlphaFoldDB" id="A0A087GN37"/>
<gene>
    <name evidence="2" type="ordered locus">AALP_Aa6g093200</name>
</gene>
<organism evidence="2 3">
    <name type="scientific">Arabis alpina</name>
    <name type="common">Alpine rock-cress</name>
    <dbReference type="NCBI Taxonomy" id="50452"/>
    <lineage>
        <taxon>Eukaryota</taxon>
        <taxon>Viridiplantae</taxon>
        <taxon>Streptophyta</taxon>
        <taxon>Embryophyta</taxon>
        <taxon>Tracheophyta</taxon>
        <taxon>Spermatophyta</taxon>
        <taxon>Magnoliopsida</taxon>
        <taxon>eudicotyledons</taxon>
        <taxon>Gunneridae</taxon>
        <taxon>Pentapetalae</taxon>
        <taxon>rosids</taxon>
        <taxon>malvids</taxon>
        <taxon>Brassicales</taxon>
        <taxon>Brassicaceae</taxon>
        <taxon>Arabideae</taxon>
        <taxon>Arabis</taxon>
    </lineage>
</organism>